<dbReference type="Proteomes" id="UP000664859">
    <property type="component" value="Unassembled WGS sequence"/>
</dbReference>
<proteinExistence type="predicted"/>
<feature type="region of interest" description="Disordered" evidence="1">
    <location>
        <begin position="1411"/>
        <end position="1435"/>
    </location>
</feature>
<feature type="region of interest" description="Disordered" evidence="1">
    <location>
        <begin position="571"/>
        <end position="605"/>
    </location>
</feature>
<feature type="region of interest" description="Disordered" evidence="1">
    <location>
        <begin position="1473"/>
        <end position="1521"/>
    </location>
</feature>
<evidence type="ECO:0000256" key="1">
    <source>
        <dbReference type="SAM" id="MobiDB-lite"/>
    </source>
</evidence>
<keyword evidence="3" id="KW-1185">Reference proteome</keyword>
<feature type="compositionally biased region" description="Polar residues" evidence="1">
    <location>
        <begin position="26"/>
        <end position="38"/>
    </location>
</feature>
<feature type="compositionally biased region" description="Low complexity" evidence="1">
    <location>
        <begin position="1273"/>
        <end position="1305"/>
    </location>
</feature>
<accession>A0A836CHZ5</accession>
<feature type="region of interest" description="Disordered" evidence="1">
    <location>
        <begin position="865"/>
        <end position="885"/>
    </location>
</feature>
<gene>
    <name evidence="2" type="ORF">JKP88DRAFT_254675</name>
</gene>
<feature type="region of interest" description="Disordered" evidence="1">
    <location>
        <begin position="1097"/>
        <end position="1167"/>
    </location>
</feature>
<feature type="region of interest" description="Disordered" evidence="1">
    <location>
        <begin position="723"/>
        <end position="757"/>
    </location>
</feature>
<feature type="region of interest" description="Disordered" evidence="1">
    <location>
        <begin position="138"/>
        <end position="244"/>
    </location>
</feature>
<feature type="region of interest" description="Disordered" evidence="1">
    <location>
        <begin position="985"/>
        <end position="1046"/>
    </location>
</feature>
<feature type="compositionally biased region" description="Low complexity" evidence="1">
    <location>
        <begin position="736"/>
        <end position="754"/>
    </location>
</feature>
<feature type="compositionally biased region" description="Polar residues" evidence="1">
    <location>
        <begin position="1001"/>
        <end position="1011"/>
    </location>
</feature>
<feature type="compositionally biased region" description="Gly residues" evidence="1">
    <location>
        <begin position="1320"/>
        <end position="1338"/>
    </location>
</feature>
<feature type="compositionally biased region" description="Pro residues" evidence="1">
    <location>
        <begin position="143"/>
        <end position="152"/>
    </location>
</feature>
<feature type="region of interest" description="Disordered" evidence="1">
    <location>
        <begin position="1186"/>
        <end position="1247"/>
    </location>
</feature>
<feature type="compositionally biased region" description="Gly residues" evidence="1">
    <location>
        <begin position="837"/>
        <end position="849"/>
    </location>
</feature>
<dbReference type="OrthoDB" id="10496995at2759"/>
<feature type="region of interest" description="Disordered" evidence="1">
    <location>
        <begin position="1273"/>
        <end position="1388"/>
    </location>
</feature>
<feature type="compositionally biased region" description="Gly residues" evidence="1">
    <location>
        <begin position="1481"/>
        <end position="1494"/>
    </location>
</feature>
<feature type="region of interest" description="Disordered" evidence="1">
    <location>
        <begin position="827"/>
        <end position="851"/>
    </location>
</feature>
<feature type="region of interest" description="Disordered" evidence="1">
    <location>
        <begin position="911"/>
        <end position="938"/>
    </location>
</feature>
<evidence type="ECO:0000313" key="2">
    <source>
        <dbReference type="EMBL" id="KAG5185918.1"/>
    </source>
</evidence>
<feature type="compositionally biased region" description="Gly residues" evidence="1">
    <location>
        <begin position="1413"/>
        <end position="1425"/>
    </location>
</feature>
<evidence type="ECO:0000313" key="3">
    <source>
        <dbReference type="Proteomes" id="UP000664859"/>
    </source>
</evidence>
<protein>
    <submittedName>
        <fullName evidence="2">Uncharacterized protein</fullName>
    </submittedName>
</protein>
<feature type="compositionally biased region" description="Low complexity" evidence="1">
    <location>
        <begin position="1142"/>
        <end position="1157"/>
    </location>
</feature>
<feature type="region of interest" description="Disordered" evidence="1">
    <location>
        <begin position="1"/>
        <end position="46"/>
    </location>
</feature>
<feature type="compositionally biased region" description="Polar residues" evidence="1">
    <location>
        <begin position="866"/>
        <end position="883"/>
    </location>
</feature>
<dbReference type="EMBL" id="JAFCMP010000117">
    <property type="protein sequence ID" value="KAG5185918.1"/>
    <property type="molecule type" value="Genomic_DNA"/>
</dbReference>
<comment type="caution">
    <text evidence="2">The sequence shown here is derived from an EMBL/GenBank/DDBJ whole genome shotgun (WGS) entry which is preliminary data.</text>
</comment>
<sequence length="1521" mass="152707">MSCDSGGPSRQQHRRTRSDPVPQLQLKATLTRRSTRYSSPGAPLKHLRTPDLEEMAQLALERRMLSARTGARSGEERACEATKLPETSSTITVLHKQSFSPMSPVEDVQCEMQGDTEVCDDDVNAQTVEDFASFLCDDEATVPLPPPQPQPSPNRSRQHTGDHQHNVSPAARLSDKPMSPAKGGASALASPRSLVSPRATVSPRTRPPSAARSARAHATSKTGAKAPVHAKALGGGKVGRPPSAQQRHAFGDADCFSGTPQEAPSTRRPSWEYKYRDLDPSAETAEGLHEGFWAQLDGEVLLAAGSSMGGEGAVAALAAAAAGGGGGGGGGGGNGSISDMRRLIDTHRRNSVERTVRASSSAAAAAAGDAASASTARASVDAFPDSARTSVGSAAGGAAAAADAALPEPILVSLADVTAAGLEKLLEAGGDTQMYFDSVAQRWVGGAADRVDMSGFERGSTAASLAEAEAVPPPPSELAPLPPAGMRSGGSVGVMMMSGAGRSGQRLRWEEAEADGNDDDWDVDLGMAAAKPAKLTLQPPSPSHTHVMHDIGTSLAKLQSLPSAQAGAPLALRRPLSPPPPRPQSEASPRTNASNSDAEGNWDSGLEGELNLAALRRVSAPPAGGDGGDSGAVAGASDNIAAAVKREHSRKLSFSHLRSRDASSNSSLGLMQIMLEDLHSLPADAPQAAAAAAAAALYAPSPLPLKMRRSISARALQSAPGAMAFSAPTSPEVPRAQGGEAAAAAAADGGSAAEAPPPQAWFNAVEMRWEGFEEPDMSGFSSSSGSRASLDAEAFSNAPGGAATVDVRPGGGGGAFFAGVGGPLETVRSASPSRSPRGGGSSGACGGSGPLMILSFNMEEERARSVSVNSRTAQSDGASQSDDWNADFDVGEVVTPATVAAAAQSAQKLGGAAAGGGATSGAANAPPLPPPQSPKTGLRTLRKADVSPIAPPRNARYNEAAGRWEHVDGCDFAVDMRRFEQESAAAAAAPAATPARHDASSPRQQAQQPFRSPSCPPVRSASARDVERAMPRSGSASGGSGSSGERGAFALDGSTVRHFVTCEALHDKAMAALLTAPVYGRLKREAAARLRERSALVCDPGGAGGKGGARRRSDAAGGSRSLRKQASCSSVTERAGRSASLTAGGASPAPLSPTPASVAQQQQQRSPARMVFALGKGPGFKVLPATQQAAATAAAQQQQQPQQQRSPVPRKRMSICSPGVSPPDGGAAVPSRGRGRSPDRGSGANSAQNLVAAATAAAAAAAATHSASASRLAASPTASSAPSPQSQSRSPVMAGAAAARPGMRAFQRTAGPVRATRESTGGGCGGAGSGGGTGGPLTGGAARVAVTPPTTPFRRTSGPGGASTRSVPPSARMLSPTPPSLQDLGTGGVAAPTVHPRSMVRAASELAAAAAAAGGGGGGGGGADGGAVDERDRERQRLERRVERLRENQALALQRVAQVQELIARMAEWGSDEGDDAAGAAGSGSGPGGGGGSGAAAAPTAAGAAVAPTAPSSALATPLVV</sequence>
<feature type="compositionally biased region" description="Low complexity" evidence="1">
    <location>
        <begin position="985"/>
        <end position="994"/>
    </location>
</feature>
<feature type="compositionally biased region" description="Low complexity" evidence="1">
    <location>
        <begin position="1186"/>
        <end position="1204"/>
    </location>
</feature>
<feature type="compositionally biased region" description="Low complexity" evidence="1">
    <location>
        <begin position="1495"/>
        <end position="1521"/>
    </location>
</feature>
<organism evidence="2 3">
    <name type="scientific">Tribonema minus</name>
    <dbReference type="NCBI Taxonomy" id="303371"/>
    <lineage>
        <taxon>Eukaryota</taxon>
        <taxon>Sar</taxon>
        <taxon>Stramenopiles</taxon>
        <taxon>Ochrophyta</taxon>
        <taxon>PX clade</taxon>
        <taxon>Xanthophyceae</taxon>
        <taxon>Tribonematales</taxon>
        <taxon>Tribonemataceae</taxon>
        <taxon>Tribonema</taxon>
    </lineage>
</organism>
<reference evidence="2" key="1">
    <citation type="submission" date="2021-02" db="EMBL/GenBank/DDBJ databases">
        <title>First Annotated Genome of the Yellow-green Alga Tribonema minus.</title>
        <authorList>
            <person name="Mahan K.M."/>
        </authorList>
    </citation>
    <scope>NUCLEOTIDE SEQUENCE</scope>
    <source>
        <strain evidence="2">UTEX B ZZ1240</strain>
    </source>
</reference>
<name>A0A836CHZ5_9STRA</name>
<feature type="compositionally biased region" description="Low complexity" evidence="1">
    <location>
        <begin position="202"/>
        <end position="220"/>
    </location>
</feature>